<dbReference type="Gene3D" id="1.10.10.60">
    <property type="entry name" value="Homeodomain-like"/>
    <property type="match status" value="1"/>
</dbReference>
<dbReference type="InterPro" id="IPR009057">
    <property type="entry name" value="Homeodomain-like_sf"/>
</dbReference>
<proteinExistence type="predicted"/>
<dbReference type="OrthoDB" id="9793400at2"/>
<dbReference type="GO" id="GO:0003700">
    <property type="term" value="F:DNA-binding transcription factor activity"/>
    <property type="evidence" value="ECO:0007669"/>
    <property type="project" value="InterPro"/>
</dbReference>
<dbReference type="PROSITE" id="PS00041">
    <property type="entry name" value="HTH_ARAC_FAMILY_1"/>
    <property type="match status" value="1"/>
</dbReference>
<dbReference type="InterPro" id="IPR018060">
    <property type="entry name" value="HTH_AraC"/>
</dbReference>
<accession>A0A4R5EZ06</accession>
<keyword evidence="1" id="KW-0805">Transcription regulation</keyword>
<dbReference type="InterPro" id="IPR029062">
    <property type="entry name" value="Class_I_gatase-like"/>
</dbReference>
<sequence length="323" mass="34224">MKSANIIFAPAEAPLKTAILVLEDSNMLALAAAVDPMRAANRLAGRSLFDWSYVTASGAPAALTGGIAVPGTPLPRLEGCDLLLVIAGFRLERHDTPALRASLRRLAASGACIGGIDGGSWLLASAGLLDGHRATTHWEDLERLASRFPEIEVLHDRFHVDGARMTCGGALPAIDMMLHLIRARHGAALAARVAALFIHDSPADPARAQRRSGGDPRHSPLTARASAVMEQTLDAPRPITEVARRCGVSPRTLEAQFRARLGTTPQAHALALRLSEALRLVTDTDMALMDVALSTGFGSQASFARAFRAAHGQSARALRKARA</sequence>
<dbReference type="CDD" id="cd03136">
    <property type="entry name" value="GATase1_AraC_ArgR_like"/>
    <property type="match status" value="1"/>
</dbReference>
<dbReference type="InterPro" id="IPR018062">
    <property type="entry name" value="HTH_AraC-typ_CS"/>
</dbReference>
<name>A0A4R5EZ06_9RHOB</name>
<dbReference type="AlphaFoldDB" id="A0A4R5EZ06"/>
<dbReference type="InterPro" id="IPR002818">
    <property type="entry name" value="DJ-1/PfpI"/>
</dbReference>
<evidence type="ECO:0000313" key="5">
    <source>
        <dbReference type="EMBL" id="TDE40090.1"/>
    </source>
</evidence>
<evidence type="ECO:0000259" key="4">
    <source>
        <dbReference type="PROSITE" id="PS01124"/>
    </source>
</evidence>
<reference evidence="5 6" key="1">
    <citation type="submission" date="2019-03" db="EMBL/GenBank/DDBJ databases">
        <authorList>
            <person name="Zhang S."/>
        </authorList>
    </citation>
    <scope>NUCLEOTIDE SEQUENCE [LARGE SCALE GENOMIC DNA]</scope>
    <source>
        <strain evidence="5 6">S4J41</strain>
    </source>
</reference>
<evidence type="ECO:0000256" key="2">
    <source>
        <dbReference type="ARBA" id="ARBA00023125"/>
    </source>
</evidence>
<dbReference type="PANTHER" id="PTHR43130:SF3">
    <property type="entry name" value="HTH-TYPE TRANSCRIPTIONAL REGULATOR RV1931C"/>
    <property type="match status" value="1"/>
</dbReference>
<evidence type="ECO:0000313" key="6">
    <source>
        <dbReference type="Proteomes" id="UP000294662"/>
    </source>
</evidence>
<comment type="caution">
    <text evidence="5">The sequence shown here is derived from an EMBL/GenBank/DDBJ whole genome shotgun (WGS) entry which is preliminary data.</text>
</comment>
<dbReference type="SMART" id="SM00342">
    <property type="entry name" value="HTH_ARAC"/>
    <property type="match status" value="1"/>
</dbReference>
<dbReference type="Proteomes" id="UP000294662">
    <property type="component" value="Unassembled WGS sequence"/>
</dbReference>
<organism evidence="5 6">
    <name type="scientific">Antarcticimicrobium sediminis</name>
    <dbReference type="NCBI Taxonomy" id="2546227"/>
    <lineage>
        <taxon>Bacteria</taxon>
        <taxon>Pseudomonadati</taxon>
        <taxon>Pseudomonadota</taxon>
        <taxon>Alphaproteobacteria</taxon>
        <taxon>Rhodobacterales</taxon>
        <taxon>Paracoccaceae</taxon>
        <taxon>Antarcticimicrobium</taxon>
    </lineage>
</organism>
<dbReference type="Gene3D" id="3.40.50.880">
    <property type="match status" value="1"/>
</dbReference>
<protein>
    <submittedName>
        <fullName evidence="5">Helix-turn-helix domain-containing protein</fullName>
    </submittedName>
</protein>
<dbReference type="PANTHER" id="PTHR43130">
    <property type="entry name" value="ARAC-FAMILY TRANSCRIPTIONAL REGULATOR"/>
    <property type="match status" value="1"/>
</dbReference>
<dbReference type="Pfam" id="PF12833">
    <property type="entry name" value="HTH_18"/>
    <property type="match status" value="1"/>
</dbReference>
<keyword evidence="3" id="KW-0804">Transcription</keyword>
<evidence type="ECO:0000256" key="3">
    <source>
        <dbReference type="ARBA" id="ARBA00023163"/>
    </source>
</evidence>
<keyword evidence="2" id="KW-0238">DNA-binding</keyword>
<dbReference type="SUPFAM" id="SSF52317">
    <property type="entry name" value="Class I glutamine amidotransferase-like"/>
    <property type="match status" value="1"/>
</dbReference>
<dbReference type="InterPro" id="IPR052158">
    <property type="entry name" value="INH-QAR"/>
</dbReference>
<feature type="domain" description="HTH araC/xylS-type" evidence="4">
    <location>
        <begin position="223"/>
        <end position="321"/>
    </location>
</feature>
<dbReference type="EMBL" id="SMFP01000002">
    <property type="protein sequence ID" value="TDE40090.1"/>
    <property type="molecule type" value="Genomic_DNA"/>
</dbReference>
<keyword evidence="6" id="KW-1185">Reference proteome</keyword>
<dbReference type="GO" id="GO:0043565">
    <property type="term" value="F:sequence-specific DNA binding"/>
    <property type="evidence" value="ECO:0007669"/>
    <property type="project" value="InterPro"/>
</dbReference>
<dbReference type="PROSITE" id="PS01124">
    <property type="entry name" value="HTH_ARAC_FAMILY_2"/>
    <property type="match status" value="1"/>
</dbReference>
<dbReference type="SUPFAM" id="SSF46689">
    <property type="entry name" value="Homeodomain-like"/>
    <property type="match status" value="2"/>
</dbReference>
<dbReference type="RefSeq" id="WP_132827346.1">
    <property type="nucleotide sequence ID" value="NZ_SMFP01000002.1"/>
</dbReference>
<gene>
    <name evidence="5" type="ORF">E1B25_03790</name>
</gene>
<dbReference type="Pfam" id="PF01965">
    <property type="entry name" value="DJ-1_PfpI"/>
    <property type="match status" value="1"/>
</dbReference>
<evidence type="ECO:0000256" key="1">
    <source>
        <dbReference type="ARBA" id="ARBA00023015"/>
    </source>
</evidence>